<feature type="signal peptide" evidence="3">
    <location>
        <begin position="1"/>
        <end position="21"/>
    </location>
</feature>
<dbReference type="InterPro" id="IPR001611">
    <property type="entry name" value="Leu-rich_rpt"/>
</dbReference>
<dbReference type="Proteomes" id="UP000694941">
    <property type="component" value="Unplaced"/>
</dbReference>
<dbReference type="PROSITE" id="PS51450">
    <property type="entry name" value="LRR"/>
    <property type="match status" value="1"/>
</dbReference>
<dbReference type="SUPFAM" id="SSF52058">
    <property type="entry name" value="L domain-like"/>
    <property type="match status" value="1"/>
</dbReference>
<keyword evidence="2" id="KW-0677">Repeat</keyword>
<evidence type="ECO:0000256" key="2">
    <source>
        <dbReference type="ARBA" id="ARBA00022737"/>
    </source>
</evidence>
<evidence type="ECO:0000256" key="1">
    <source>
        <dbReference type="ARBA" id="ARBA00022614"/>
    </source>
</evidence>
<dbReference type="InterPro" id="IPR032675">
    <property type="entry name" value="LRR_dom_sf"/>
</dbReference>
<sequence>MMTYTVWTVLTLAAVIVFCTGSDPYCPNPVYDLCKCNIRQNRVIVSCSDIIIKKQIQVILENYHNIHISELIFRASDMKDVQWKWFQNMNVSKLILEDTSISFDGKSDSVDMGKTLNELFISNGELAGGLDGLRLQSFKRIQRLFLLYIDLPNLASHIFPDTLQVLELVENNISDLVTGLFSNLKDLESLSVKENNIQTVHRNLFPSVCKLTHLDMSYNYIKHLPNDFFAEMPYIKQVRLEHNKLTTISKQVWYPVWHQLHTVSLMGNELICDAKIRWIYESLEITTNLFGTCDSPAWLRDVHLLSLISEDLE</sequence>
<evidence type="ECO:0000256" key="3">
    <source>
        <dbReference type="SAM" id="SignalP"/>
    </source>
</evidence>
<accession>A0ABM1BGN0</accession>
<keyword evidence="4" id="KW-1185">Reference proteome</keyword>
<keyword evidence="3" id="KW-0732">Signal</keyword>
<dbReference type="InterPro" id="IPR050541">
    <property type="entry name" value="LRR_TM_domain-containing"/>
</dbReference>
<dbReference type="GeneID" id="106465919"/>
<protein>
    <submittedName>
        <fullName evidence="5 6">Connectin-like</fullName>
    </submittedName>
</protein>
<organism evidence="4 5">
    <name type="scientific">Limulus polyphemus</name>
    <name type="common">Atlantic horseshoe crab</name>
    <dbReference type="NCBI Taxonomy" id="6850"/>
    <lineage>
        <taxon>Eukaryota</taxon>
        <taxon>Metazoa</taxon>
        <taxon>Ecdysozoa</taxon>
        <taxon>Arthropoda</taxon>
        <taxon>Chelicerata</taxon>
        <taxon>Merostomata</taxon>
        <taxon>Xiphosura</taxon>
        <taxon>Limulidae</taxon>
        <taxon>Limulus</taxon>
    </lineage>
</organism>
<keyword evidence="1" id="KW-0433">Leucine-rich repeat</keyword>
<reference evidence="5 6" key="1">
    <citation type="submission" date="2025-05" db="UniProtKB">
        <authorList>
            <consortium name="RefSeq"/>
        </authorList>
    </citation>
    <scope>IDENTIFICATION</scope>
    <source>
        <tissue evidence="5 6">Muscle</tissue>
    </source>
</reference>
<proteinExistence type="predicted"/>
<dbReference type="RefSeq" id="XP_022250117.1">
    <property type="nucleotide sequence ID" value="XM_022394409.1"/>
</dbReference>
<gene>
    <name evidence="5 6" type="primary">LOC106465919</name>
</gene>
<dbReference type="SMART" id="SM00369">
    <property type="entry name" value="LRR_TYP"/>
    <property type="match status" value="4"/>
</dbReference>
<dbReference type="InterPro" id="IPR003591">
    <property type="entry name" value="Leu-rich_rpt_typical-subtyp"/>
</dbReference>
<evidence type="ECO:0000313" key="4">
    <source>
        <dbReference type="Proteomes" id="UP000694941"/>
    </source>
</evidence>
<dbReference type="Gene3D" id="3.80.10.10">
    <property type="entry name" value="Ribonuclease Inhibitor"/>
    <property type="match status" value="1"/>
</dbReference>
<dbReference type="PANTHER" id="PTHR24369:SF213">
    <property type="entry name" value="INSULIN LIKE GROWTH FACTOR BINDING PROTEIN ACID LABILE SUBUNIT"/>
    <property type="match status" value="1"/>
</dbReference>
<dbReference type="PANTHER" id="PTHR24369">
    <property type="entry name" value="ANTIGEN BSP, PUTATIVE-RELATED"/>
    <property type="match status" value="1"/>
</dbReference>
<name>A0ABM1BGN0_LIMPO</name>
<feature type="chain" id="PRO_5045022016" evidence="3">
    <location>
        <begin position="22"/>
        <end position="313"/>
    </location>
</feature>
<evidence type="ECO:0000313" key="5">
    <source>
        <dbReference type="RefSeq" id="XP_013781616.2"/>
    </source>
</evidence>
<dbReference type="Pfam" id="PF13855">
    <property type="entry name" value="LRR_8"/>
    <property type="match status" value="1"/>
</dbReference>
<evidence type="ECO:0000313" key="6">
    <source>
        <dbReference type="RefSeq" id="XP_022250117.1"/>
    </source>
</evidence>
<dbReference type="RefSeq" id="XP_013781616.2">
    <property type="nucleotide sequence ID" value="XM_013926162.2"/>
</dbReference>